<sequence length="37" mass="3968">MAGTQGTHHQEPHPLYRLKADIDGADNGKAYGAGRSF</sequence>
<evidence type="ECO:0000313" key="2">
    <source>
        <dbReference type="EMBL" id="MPC94603.1"/>
    </source>
</evidence>
<proteinExistence type="predicted"/>
<organism evidence="2 3">
    <name type="scientific">Portunus trituberculatus</name>
    <name type="common">Swimming crab</name>
    <name type="synonym">Neptunus trituberculatus</name>
    <dbReference type="NCBI Taxonomy" id="210409"/>
    <lineage>
        <taxon>Eukaryota</taxon>
        <taxon>Metazoa</taxon>
        <taxon>Ecdysozoa</taxon>
        <taxon>Arthropoda</taxon>
        <taxon>Crustacea</taxon>
        <taxon>Multicrustacea</taxon>
        <taxon>Malacostraca</taxon>
        <taxon>Eumalacostraca</taxon>
        <taxon>Eucarida</taxon>
        <taxon>Decapoda</taxon>
        <taxon>Pleocyemata</taxon>
        <taxon>Brachyura</taxon>
        <taxon>Eubrachyura</taxon>
        <taxon>Portunoidea</taxon>
        <taxon>Portunidae</taxon>
        <taxon>Portuninae</taxon>
        <taxon>Portunus</taxon>
    </lineage>
</organism>
<reference evidence="2 3" key="1">
    <citation type="submission" date="2019-05" db="EMBL/GenBank/DDBJ databases">
        <title>Another draft genome of Portunus trituberculatus and its Hox gene families provides insights of decapod evolution.</title>
        <authorList>
            <person name="Jeong J.-H."/>
            <person name="Song I."/>
            <person name="Kim S."/>
            <person name="Choi T."/>
            <person name="Kim D."/>
            <person name="Ryu S."/>
            <person name="Kim W."/>
        </authorList>
    </citation>
    <scope>NUCLEOTIDE SEQUENCE [LARGE SCALE GENOMIC DNA]</scope>
    <source>
        <tissue evidence="2">Muscle</tissue>
    </source>
</reference>
<dbReference type="Proteomes" id="UP000324222">
    <property type="component" value="Unassembled WGS sequence"/>
</dbReference>
<feature type="region of interest" description="Disordered" evidence="1">
    <location>
        <begin position="1"/>
        <end position="23"/>
    </location>
</feature>
<keyword evidence="3" id="KW-1185">Reference proteome</keyword>
<accession>A0A5B7JJQ4</accession>
<gene>
    <name evidence="2" type="ORF">E2C01_089780</name>
</gene>
<dbReference type="AlphaFoldDB" id="A0A5B7JJQ4"/>
<evidence type="ECO:0000256" key="1">
    <source>
        <dbReference type="SAM" id="MobiDB-lite"/>
    </source>
</evidence>
<evidence type="ECO:0000313" key="3">
    <source>
        <dbReference type="Proteomes" id="UP000324222"/>
    </source>
</evidence>
<name>A0A5B7JJQ4_PORTR</name>
<feature type="compositionally biased region" description="Basic and acidic residues" evidence="1">
    <location>
        <begin position="8"/>
        <end position="22"/>
    </location>
</feature>
<protein>
    <submittedName>
        <fullName evidence="2">Uncharacterized protein</fullName>
    </submittedName>
</protein>
<comment type="caution">
    <text evidence="2">The sequence shown here is derived from an EMBL/GenBank/DDBJ whole genome shotgun (WGS) entry which is preliminary data.</text>
</comment>
<dbReference type="EMBL" id="VSRR010099260">
    <property type="protein sequence ID" value="MPC94603.1"/>
    <property type="molecule type" value="Genomic_DNA"/>
</dbReference>